<comment type="caution">
    <text evidence="9">The sequence shown here is derived from an EMBL/GenBank/DDBJ whole genome shotgun (WGS) entry which is preliminary data.</text>
</comment>
<dbReference type="Gene3D" id="3.40.50.2000">
    <property type="entry name" value="Glycogen Phosphorylase B"/>
    <property type="match status" value="1"/>
</dbReference>
<sequence length="200" mass="21876">MPDHARKTCFVTIGATAAFNSLLKAALEPSFIQALHDAKYTDLLLQYGSDGKAIFDKGVSEHGDDYKQRLGVQLSGFDFKKAGLAVEMRLAKGANRLGNEEGVVISHAGSGSILEALRIGVPLIVVPNTDLLHNHQVELAEELAKQDYVIHGKIDKLSLAIDEAEKLRQRMQAWPPANNDEGKGSRALEEVMNQEMGWVD</sequence>
<evidence type="ECO:0000256" key="5">
    <source>
        <dbReference type="ARBA" id="ARBA00032061"/>
    </source>
</evidence>
<proteinExistence type="inferred from homology"/>
<dbReference type="GO" id="GO:0004577">
    <property type="term" value="F:N-acetylglucosaminyldiphosphodolichol N-acetylglucosaminyltransferase activity"/>
    <property type="evidence" value="ECO:0007669"/>
    <property type="project" value="UniProtKB-EC"/>
</dbReference>
<name>A0A0G2ES53_PHACM</name>
<evidence type="ECO:0000256" key="1">
    <source>
        <dbReference type="ARBA" id="ARBA00011198"/>
    </source>
</evidence>
<dbReference type="SUPFAM" id="SSF53756">
    <property type="entry name" value="UDP-Glycosyltransferase/glycogen phosphorylase"/>
    <property type="match status" value="1"/>
</dbReference>
<evidence type="ECO:0000256" key="2">
    <source>
        <dbReference type="ARBA" id="ARBA00012614"/>
    </source>
</evidence>
<gene>
    <name evidence="7" type="primary">ALG13</name>
    <name evidence="9" type="ORF">UCRPC4_g02126</name>
</gene>
<keyword evidence="7" id="KW-0328">Glycosyltransferase</keyword>
<evidence type="ECO:0000313" key="9">
    <source>
        <dbReference type="EMBL" id="KKY25069.1"/>
    </source>
</evidence>
<keyword evidence="7 9" id="KW-0808">Transferase</keyword>
<organism evidence="9 10">
    <name type="scientific">Phaeomoniella chlamydospora</name>
    <name type="common">Phaeoacremonium chlamydosporum</name>
    <dbReference type="NCBI Taxonomy" id="158046"/>
    <lineage>
        <taxon>Eukaryota</taxon>
        <taxon>Fungi</taxon>
        <taxon>Dikarya</taxon>
        <taxon>Ascomycota</taxon>
        <taxon>Pezizomycotina</taxon>
        <taxon>Eurotiomycetes</taxon>
        <taxon>Chaetothyriomycetidae</taxon>
        <taxon>Phaeomoniellales</taxon>
        <taxon>Phaeomoniellaceae</taxon>
        <taxon>Phaeomoniella</taxon>
    </lineage>
</organism>
<dbReference type="EMBL" id="LCWF01000050">
    <property type="protein sequence ID" value="KKY25069.1"/>
    <property type="molecule type" value="Genomic_DNA"/>
</dbReference>
<evidence type="ECO:0000313" key="10">
    <source>
        <dbReference type="Proteomes" id="UP000053317"/>
    </source>
</evidence>
<dbReference type="EC" id="2.4.1.141" evidence="2 7"/>
<comment type="subcellular location">
    <subcellularLocation>
        <location evidence="7">Endoplasmic reticulum</location>
    </subcellularLocation>
</comment>
<keyword evidence="10" id="KW-1185">Reference proteome</keyword>
<reference evidence="9 10" key="1">
    <citation type="submission" date="2015-05" db="EMBL/GenBank/DDBJ databases">
        <title>Distinctive expansion of gene families associated with plant cell wall degradation and secondary metabolism in the genomes of grapevine trunk pathogens.</title>
        <authorList>
            <person name="Lawrence D.P."/>
            <person name="Travadon R."/>
            <person name="Rolshausen P.E."/>
            <person name="Baumgartner K."/>
        </authorList>
    </citation>
    <scope>NUCLEOTIDE SEQUENCE [LARGE SCALE GENOMIC DNA]</scope>
    <source>
        <strain evidence="9">UCRPC4</strain>
    </source>
</reference>
<dbReference type="PANTHER" id="PTHR47043">
    <property type="entry name" value="UDP-N-ACETYLGLUCOSAMINE TRANSFERASE SUBUNIT ALG13"/>
    <property type="match status" value="1"/>
</dbReference>
<protein>
    <recommendedName>
        <fullName evidence="3 7">UDP-N-acetylglucosamine transferase subunit ALG13</fullName>
        <ecNumber evidence="2 7">2.4.1.141</ecNumber>
    </recommendedName>
    <alternativeName>
        <fullName evidence="5 7">Asparagine-linked glycosylation protein 13</fullName>
    </alternativeName>
</protein>
<reference evidence="9 10" key="2">
    <citation type="submission" date="2015-05" db="EMBL/GenBank/DDBJ databases">
        <authorList>
            <person name="Morales-Cruz A."/>
            <person name="Amrine K.C."/>
            <person name="Cantu D."/>
        </authorList>
    </citation>
    <scope>NUCLEOTIDE SEQUENCE [LARGE SCALE GENOMIC DNA]</scope>
    <source>
        <strain evidence="9">UCRPC4</strain>
    </source>
</reference>
<dbReference type="OrthoDB" id="20273at2759"/>
<dbReference type="GO" id="GO:0006488">
    <property type="term" value="P:dolichol-linked oligosaccharide biosynthetic process"/>
    <property type="evidence" value="ECO:0007669"/>
    <property type="project" value="TreeGrafter"/>
</dbReference>
<dbReference type="Proteomes" id="UP000053317">
    <property type="component" value="Unassembled WGS sequence"/>
</dbReference>
<dbReference type="Pfam" id="PF04101">
    <property type="entry name" value="Glyco_tran_28_C"/>
    <property type="match status" value="1"/>
</dbReference>
<evidence type="ECO:0000256" key="4">
    <source>
        <dbReference type="ARBA" id="ARBA00024804"/>
    </source>
</evidence>
<comment type="similarity">
    <text evidence="7">Belongs to the glycosyltransferase 28 family.</text>
</comment>
<dbReference type="GO" id="GO:0043541">
    <property type="term" value="C:UDP-N-acetylglucosamine transferase complex"/>
    <property type="evidence" value="ECO:0007669"/>
    <property type="project" value="TreeGrafter"/>
</dbReference>
<evidence type="ECO:0000256" key="3">
    <source>
        <dbReference type="ARBA" id="ARBA00017468"/>
    </source>
</evidence>
<keyword evidence="7" id="KW-0256">Endoplasmic reticulum</keyword>
<comment type="function">
    <text evidence="4 7">Involved in protein N-glycosylation. Essential for the second step of the dolichol-linked oligosaccharide pathway.</text>
</comment>
<comment type="subunit">
    <text evidence="1 7">Heterodimer with ALG14 to form a functional enzyme.</text>
</comment>
<evidence type="ECO:0000259" key="8">
    <source>
        <dbReference type="Pfam" id="PF04101"/>
    </source>
</evidence>
<dbReference type="InterPro" id="IPR052474">
    <property type="entry name" value="UDP-GlcNAc_transferase"/>
</dbReference>
<evidence type="ECO:0000256" key="6">
    <source>
        <dbReference type="ARBA" id="ARBA00048184"/>
    </source>
</evidence>
<evidence type="ECO:0000256" key="7">
    <source>
        <dbReference type="RuleBase" id="RU362128"/>
    </source>
</evidence>
<dbReference type="AlphaFoldDB" id="A0A0G2ES53"/>
<dbReference type="InterPro" id="IPR007235">
    <property type="entry name" value="Glyco_trans_28_C"/>
</dbReference>
<feature type="domain" description="Glycosyl transferase family 28 C-terminal" evidence="8">
    <location>
        <begin position="8"/>
        <end position="170"/>
    </location>
</feature>
<comment type="catalytic activity">
    <reaction evidence="6">
        <text>an N-acetyl-alpha-D-glucosaminyl-diphospho-di-trans,poly-cis-dolichol + UDP-N-acetyl-alpha-D-glucosamine = an N,N'-diacetylchitobiosyl-diphospho-di-trans,poly-cis-dolichol + UDP + H(+)</text>
        <dbReference type="Rhea" id="RHEA:23380"/>
        <dbReference type="Rhea" id="RHEA-COMP:19507"/>
        <dbReference type="Rhea" id="RHEA-COMP:19510"/>
        <dbReference type="ChEBI" id="CHEBI:15378"/>
        <dbReference type="ChEBI" id="CHEBI:57269"/>
        <dbReference type="ChEBI" id="CHEBI:57705"/>
        <dbReference type="ChEBI" id="CHEBI:58223"/>
        <dbReference type="ChEBI" id="CHEBI:58427"/>
        <dbReference type="EC" id="2.4.1.141"/>
    </reaction>
</comment>
<dbReference type="PANTHER" id="PTHR47043:SF1">
    <property type="entry name" value="UDP-N-ACETYLGLUCOSAMINE TRANSFERASE SUBUNIT ALG13"/>
    <property type="match status" value="1"/>
</dbReference>
<accession>A0A0G2ES53</accession>